<reference evidence="5 6" key="1">
    <citation type="submission" date="2019-07" db="EMBL/GenBank/DDBJ databases">
        <authorList>
            <person name="Kim J.K."/>
            <person name="Cheong H.-M."/>
            <person name="Choi Y."/>
            <person name="Hwang K.J."/>
            <person name="Lee S."/>
            <person name="Choi C."/>
        </authorList>
    </citation>
    <scope>NUCLEOTIDE SEQUENCE [LARGE SCALE GENOMIC DNA]</scope>
    <source>
        <strain evidence="5 6">KS 22</strain>
    </source>
</reference>
<evidence type="ECO:0000259" key="4">
    <source>
        <dbReference type="Pfam" id="PF02894"/>
    </source>
</evidence>
<protein>
    <submittedName>
        <fullName evidence="5">Zinc-binding dehydrogenase</fullName>
    </submittedName>
</protein>
<organism evidence="5 6">
    <name type="scientific">Cohnella cholangitidis</name>
    <dbReference type="NCBI Taxonomy" id="2598458"/>
    <lineage>
        <taxon>Bacteria</taxon>
        <taxon>Bacillati</taxon>
        <taxon>Bacillota</taxon>
        <taxon>Bacilli</taxon>
        <taxon>Bacillales</taxon>
        <taxon>Paenibacillaceae</taxon>
        <taxon>Cohnella</taxon>
    </lineage>
</organism>
<dbReference type="Pfam" id="PF02894">
    <property type="entry name" value="GFO_IDH_MocA_C"/>
    <property type="match status" value="1"/>
</dbReference>
<feature type="domain" description="Alcohol dehydrogenase-like C-terminal" evidence="2">
    <location>
        <begin position="183"/>
        <end position="304"/>
    </location>
</feature>
<gene>
    <name evidence="5" type="ORF">FPL14_11390</name>
</gene>
<sequence>MKQVFLSGKSQIEVLDVPVPGRLKDSILVRNAYSLISTGTESSAVASRKGMLGVYEKVWKSKDRIEQVWELAKKQGIMNTYELVRNKLNDYGMIGYSSAGVIVDVDNPLMPYKKGQYVACMGVGFANHAEYVVVPKNLAVVVPEDVPLEEASFGSVACIALQGIRKLDLSPGERVGVIGLGLIGQICVRLLNAMGYDAYGMDLSRDRANKAAETIGSHKTWALNDLNSVEKIMDVTHGTGLDGVIICAATESSSPINLAFDLLRKRGRVSIVGDVGLNLTRSKMYKKEIEVKMSCSYGPGRYDEDYELNGKDYPVEHARWTERRNLEYIIHLLQEKKVSFKSLISGDYSVDEAASAYSYIKQANPQTFGVVINYGDVGLNTKEPDRLDRMIKSNTISPIMDNVINVGLIGVGGYAKAVHIPNLLQLKEHFNIYGVASRSGATATIAAKKVNAQVATSDYALLLDDPNIHAVIISTRHSSHAKIILDALEAGKHVFVEKPMTTKTEDALKICQVAAEKRLVVRVGFNRRFSPYMLETRRGIGAQGNRILQCRVNIGQLNEDWSNTVDEGGRLLGEGVHFFDLCNWFMGQEPTSISSVVCGRDEITNPNVLTQIKYPDGSVAQVLYTALGNPKAGKEYYEAFGNGRTVIVDDFRKIDGYGMNINKKNCKKGNKGQLDALLEFAHALRGKEWITQGADARAGLISTWMATAAYESARSGKEIFLNT</sequence>
<feature type="domain" description="Gfo/Idh/MocA-like oxidoreductase N-terminal" evidence="3">
    <location>
        <begin position="404"/>
        <end position="525"/>
    </location>
</feature>
<evidence type="ECO:0000313" key="6">
    <source>
        <dbReference type="Proteomes" id="UP000515679"/>
    </source>
</evidence>
<dbReference type="SUPFAM" id="SSF55347">
    <property type="entry name" value="Glyceraldehyde-3-phosphate dehydrogenase-like, C-terminal domain"/>
    <property type="match status" value="1"/>
</dbReference>
<accession>A0A7G5BXN8</accession>
<proteinExistence type="inferred from homology"/>
<comment type="similarity">
    <text evidence="1">Belongs to the Gfo/Idh/MocA family.</text>
</comment>
<evidence type="ECO:0000259" key="2">
    <source>
        <dbReference type="Pfam" id="PF00107"/>
    </source>
</evidence>
<dbReference type="KEGG" id="cchl:FPL14_11390"/>
<dbReference type="InterPro" id="IPR051450">
    <property type="entry name" value="Gfo/Idh/MocA_Oxidoreductases"/>
</dbReference>
<dbReference type="Gene3D" id="3.30.360.10">
    <property type="entry name" value="Dihydrodipicolinate Reductase, domain 2"/>
    <property type="match status" value="1"/>
</dbReference>
<dbReference type="AlphaFoldDB" id="A0A7G5BXN8"/>
<dbReference type="Pfam" id="PF00107">
    <property type="entry name" value="ADH_zinc_N"/>
    <property type="match status" value="1"/>
</dbReference>
<dbReference type="InterPro" id="IPR013149">
    <property type="entry name" value="ADH-like_C"/>
</dbReference>
<dbReference type="GO" id="GO:0000166">
    <property type="term" value="F:nucleotide binding"/>
    <property type="evidence" value="ECO:0007669"/>
    <property type="project" value="InterPro"/>
</dbReference>
<evidence type="ECO:0000256" key="1">
    <source>
        <dbReference type="ARBA" id="ARBA00010928"/>
    </source>
</evidence>
<feature type="domain" description="Gfo/Idh/MocA-like oxidoreductase C-terminal" evidence="4">
    <location>
        <begin position="547"/>
        <end position="718"/>
    </location>
</feature>
<dbReference type="Pfam" id="PF01408">
    <property type="entry name" value="GFO_IDH_MocA"/>
    <property type="match status" value="1"/>
</dbReference>
<dbReference type="InterPro" id="IPR004104">
    <property type="entry name" value="Gfo/Idh/MocA-like_OxRdtase_C"/>
</dbReference>
<dbReference type="CDD" id="cd08255">
    <property type="entry name" value="2-desacetyl-2-hydroxyethyl_bacteriochlorophyllide_like"/>
    <property type="match status" value="1"/>
</dbReference>
<dbReference type="Proteomes" id="UP000515679">
    <property type="component" value="Chromosome"/>
</dbReference>
<dbReference type="InterPro" id="IPR011032">
    <property type="entry name" value="GroES-like_sf"/>
</dbReference>
<dbReference type="EMBL" id="CP041969">
    <property type="protein sequence ID" value="QMV41722.1"/>
    <property type="molecule type" value="Genomic_DNA"/>
</dbReference>
<evidence type="ECO:0000259" key="3">
    <source>
        <dbReference type="Pfam" id="PF01408"/>
    </source>
</evidence>
<evidence type="ECO:0000313" key="5">
    <source>
        <dbReference type="EMBL" id="QMV41722.1"/>
    </source>
</evidence>
<dbReference type="InterPro" id="IPR000683">
    <property type="entry name" value="Gfo/Idh/MocA-like_OxRdtase_N"/>
</dbReference>
<dbReference type="SUPFAM" id="SSF50129">
    <property type="entry name" value="GroES-like"/>
    <property type="match status" value="1"/>
</dbReference>
<dbReference type="Gene3D" id="3.90.180.10">
    <property type="entry name" value="Medium-chain alcohol dehydrogenases, catalytic domain"/>
    <property type="match status" value="1"/>
</dbReference>
<dbReference type="RefSeq" id="WP_182303061.1">
    <property type="nucleotide sequence ID" value="NZ_CP041969.1"/>
</dbReference>
<dbReference type="InterPro" id="IPR036291">
    <property type="entry name" value="NAD(P)-bd_dom_sf"/>
</dbReference>
<dbReference type="Gene3D" id="3.40.50.720">
    <property type="entry name" value="NAD(P)-binding Rossmann-like Domain"/>
    <property type="match status" value="2"/>
</dbReference>
<dbReference type="SUPFAM" id="SSF51735">
    <property type="entry name" value="NAD(P)-binding Rossmann-fold domains"/>
    <property type="match status" value="2"/>
</dbReference>
<dbReference type="PANTHER" id="PTHR43377:SF1">
    <property type="entry name" value="BILIVERDIN REDUCTASE A"/>
    <property type="match status" value="1"/>
</dbReference>
<dbReference type="PANTHER" id="PTHR43377">
    <property type="entry name" value="BILIVERDIN REDUCTASE A"/>
    <property type="match status" value="1"/>
</dbReference>
<name>A0A7G5BXN8_9BACL</name>
<keyword evidence="6" id="KW-1185">Reference proteome</keyword>